<keyword evidence="3" id="KW-1185">Reference proteome</keyword>
<accession>A0A8S3SYG4</accession>
<reference evidence="2" key="1">
    <citation type="submission" date="2021-03" db="EMBL/GenBank/DDBJ databases">
        <authorList>
            <person name="Bekaert M."/>
        </authorList>
    </citation>
    <scope>NUCLEOTIDE SEQUENCE</scope>
</reference>
<evidence type="ECO:0000256" key="1">
    <source>
        <dbReference type="SAM" id="Coils"/>
    </source>
</evidence>
<feature type="coiled-coil region" evidence="1">
    <location>
        <begin position="170"/>
        <end position="222"/>
    </location>
</feature>
<dbReference type="AlphaFoldDB" id="A0A8S3SYG4"/>
<comment type="caution">
    <text evidence="2">The sequence shown here is derived from an EMBL/GenBank/DDBJ whole genome shotgun (WGS) entry which is preliminary data.</text>
</comment>
<dbReference type="SUPFAM" id="SSF57845">
    <property type="entry name" value="B-box zinc-binding domain"/>
    <property type="match status" value="1"/>
</dbReference>
<sequence length="273" mass="32274">MLVGSILSITDFDLFNSLVSKEYQTGTQWTFVSFKQCHIGMAQVHKRPSYDNLLTQKVDLLDGYSLIEDNNDVKCLKHPPFLCDYYCLRDRCFVCDECIKFTHQPAICNFEHIDTLHLFKRNQLIDDVHTDEGFGEVLTELKVIETEKNKEEQRNKDYKSFVEEYTSKWINHLDEQRQNTLEELEKQRNKFEKDCEDSKTFLTEQKSKLKRLESDLSDLLLSDDIDLILRKIEETNECVNEPLRYPDVVKYSILENSSMDLFTRLNNMQHSTI</sequence>
<protein>
    <recommendedName>
        <fullName evidence="4">B box-type domain-containing protein</fullName>
    </recommendedName>
</protein>
<dbReference type="Proteomes" id="UP000683360">
    <property type="component" value="Unassembled WGS sequence"/>
</dbReference>
<evidence type="ECO:0000313" key="2">
    <source>
        <dbReference type="EMBL" id="CAG2226521.1"/>
    </source>
</evidence>
<name>A0A8S3SYG4_MYTED</name>
<evidence type="ECO:0008006" key="4">
    <source>
        <dbReference type="Google" id="ProtNLM"/>
    </source>
</evidence>
<dbReference type="OrthoDB" id="6131111at2759"/>
<organism evidence="2 3">
    <name type="scientific">Mytilus edulis</name>
    <name type="common">Blue mussel</name>
    <dbReference type="NCBI Taxonomy" id="6550"/>
    <lineage>
        <taxon>Eukaryota</taxon>
        <taxon>Metazoa</taxon>
        <taxon>Spiralia</taxon>
        <taxon>Lophotrochozoa</taxon>
        <taxon>Mollusca</taxon>
        <taxon>Bivalvia</taxon>
        <taxon>Autobranchia</taxon>
        <taxon>Pteriomorphia</taxon>
        <taxon>Mytilida</taxon>
        <taxon>Mytiloidea</taxon>
        <taxon>Mytilidae</taxon>
        <taxon>Mytilinae</taxon>
        <taxon>Mytilus</taxon>
    </lineage>
</organism>
<dbReference type="EMBL" id="CAJPWZ010001915">
    <property type="protein sequence ID" value="CAG2226521.1"/>
    <property type="molecule type" value="Genomic_DNA"/>
</dbReference>
<proteinExistence type="predicted"/>
<keyword evidence="1" id="KW-0175">Coiled coil</keyword>
<evidence type="ECO:0000313" key="3">
    <source>
        <dbReference type="Proteomes" id="UP000683360"/>
    </source>
</evidence>
<gene>
    <name evidence="2" type="ORF">MEDL_39599</name>
</gene>